<reference evidence="1" key="1">
    <citation type="submission" date="2023-02" db="EMBL/GenBank/DDBJ databases">
        <title>Georgenia sp.10Sc9-8, isolated from a soil sample collected from the Taklamakan desert.</title>
        <authorList>
            <person name="Liu S."/>
        </authorList>
    </citation>
    <scope>NUCLEOTIDE SEQUENCE</scope>
    <source>
        <strain evidence="1">10Sc9-8</strain>
    </source>
</reference>
<name>A0ABT5TXB3_9MICO</name>
<gene>
    <name evidence="1" type="ORF">PU560_09545</name>
</gene>
<dbReference type="EMBL" id="JARACI010000957">
    <property type="protein sequence ID" value="MDD9206707.1"/>
    <property type="molecule type" value="Genomic_DNA"/>
</dbReference>
<evidence type="ECO:0000313" key="2">
    <source>
        <dbReference type="Proteomes" id="UP001165561"/>
    </source>
</evidence>
<comment type="caution">
    <text evidence="1">The sequence shown here is derived from an EMBL/GenBank/DDBJ whole genome shotgun (WGS) entry which is preliminary data.</text>
</comment>
<dbReference type="Proteomes" id="UP001165561">
    <property type="component" value="Unassembled WGS sequence"/>
</dbReference>
<organism evidence="1 2">
    <name type="scientific">Georgenia halotolerans</name>
    <dbReference type="NCBI Taxonomy" id="3028317"/>
    <lineage>
        <taxon>Bacteria</taxon>
        <taxon>Bacillati</taxon>
        <taxon>Actinomycetota</taxon>
        <taxon>Actinomycetes</taxon>
        <taxon>Micrococcales</taxon>
        <taxon>Bogoriellaceae</taxon>
        <taxon>Georgenia</taxon>
    </lineage>
</organism>
<dbReference type="InterPro" id="IPR011747">
    <property type="entry name" value="CHP02241"/>
</dbReference>
<accession>A0ABT5TXB3</accession>
<dbReference type="NCBIfam" id="TIGR02241">
    <property type="entry name" value="conserved hypothetical phage tail region protein"/>
    <property type="match status" value="1"/>
</dbReference>
<feature type="non-terminal residue" evidence="1">
    <location>
        <position position="1"/>
    </location>
</feature>
<evidence type="ECO:0000313" key="1">
    <source>
        <dbReference type="EMBL" id="MDD9206707.1"/>
    </source>
</evidence>
<dbReference type="InterPro" id="IPR010667">
    <property type="entry name" value="Phage_T4_Gp19"/>
</dbReference>
<proteinExistence type="predicted"/>
<dbReference type="PANTHER" id="PTHR38009">
    <property type="entry name" value="CONSERVED HYPOTHETICAL PHAGE TAIL PROTEIN"/>
    <property type="match status" value="1"/>
</dbReference>
<dbReference type="Pfam" id="PF06841">
    <property type="entry name" value="Phage_T4_gp19"/>
    <property type="match status" value="1"/>
</dbReference>
<keyword evidence="2" id="KW-1185">Reference proteome</keyword>
<protein>
    <submittedName>
        <fullName evidence="1">Phage tail protein</fullName>
    </submittedName>
</protein>
<sequence>GNDKENHVRKIPNVNSANDVTLKRGIIGDLRLFEWLKTTREGTYEPRTVTVTLLDEARSPVCSWVLRGSQPKKWTGPTLAAKGGTDVAIEQMDLVVERIDFLSL</sequence>
<dbReference type="PANTHER" id="PTHR38009:SF1">
    <property type="entry name" value="CONSERVED HYPOTHETICAL PHAGE TAIL PROTEIN"/>
    <property type="match status" value="1"/>
</dbReference>